<feature type="transmembrane region" description="Helical" evidence="5">
    <location>
        <begin position="116"/>
        <end position="135"/>
    </location>
</feature>
<evidence type="ECO:0000256" key="1">
    <source>
        <dbReference type="ARBA" id="ARBA00009065"/>
    </source>
</evidence>
<keyword evidence="5" id="KW-1133">Transmembrane helix</keyword>
<feature type="domain" description="Cyclin C-terminal" evidence="6">
    <location>
        <begin position="32"/>
        <end position="123"/>
    </location>
</feature>
<comment type="caution">
    <text evidence="7">The sequence shown here is derived from an EMBL/GenBank/DDBJ whole genome shotgun (WGS) entry which is preliminary data.</text>
</comment>
<feature type="domain" description="Cyclin C-terminal" evidence="6">
    <location>
        <begin position="140"/>
        <end position="248"/>
    </location>
</feature>
<evidence type="ECO:0000256" key="5">
    <source>
        <dbReference type="SAM" id="Phobius"/>
    </source>
</evidence>
<comment type="similarity">
    <text evidence="1">Belongs to the cyclin family. Cyclin D subfamily.</text>
</comment>
<dbReference type="FunFam" id="1.10.472.10:FF:000040">
    <property type="entry name" value="D6-type cyclin"/>
    <property type="match status" value="1"/>
</dbReference>
<gene>
    <name evidence="7" type="ORF">Ahy_B02g057976</name>
</gene>
<keyword evidence="2" id="KW-0132">Cell division</keyword>
<evidence type="ECO:0000256" key="4">
    <source>
        <dbReference type="ARBA" id="ARBA00023306"/>
    </source>
</evidence>
<dbReference type="STRING" id="3818.A0A445ADI2"/>
<keyword evidence="8" id="KW-1185">Reference proteome</keyword>
<dbReference type="GO" id="GO:0051301">
    <property type="term" value="P:cell division"/>
    <property type="evidence" value="ECO:0007669"/>
    <property type="project" value="UniProtKB-KW"/>
</dbReference>
<evidence type="ECO:0000256" key="2">
    <source>
        <dbReference type="ARBA" id="ARBA00022618"/>
    </source>
</evidence>
<keyword evidence="4" id="KW-0131">Cell cycle</keyword>
<keyword evidence="5" id="KW-0472">Membrane</keyword>
<dbReference type="Proteomes" id="UP000289738">
    <property type="component" value="Chromosome B02"/>
</dbReference>
<evidence type="ECO:0000313" key="8">
    <source>
        <dbReference type="Proteomes" id="UP000289738"/>
    </source>
</evidence>
<dbReference type="InterPro" id="IPR036915">
    <property type="entry name" value="Cyclin-like_sf"/>
</dbReference>
<evidence type="ECO:0000313" key="7">
    <source>
        <dbReference type="EMBL" id="RYR24474.1"/>
    </source>
</evidence>
<protein>
    <recommendedName>
        <fullName evidence="6">Cyclin C-terminal domain-containing protein</fullName>
    </recommendedName>
</protein>
<dbReference type="InterPro" id="IPR004367">
    <property type="entry name" value="Cyclin_C-dom"/>
</dbReference>
<dbReference type="CDD" id="cd20544">
    <property type="entry name" value="CYCLIN_AtCycD-like_rpt2"/>
    <property type="match status" value="2"/>
</dbReference>
<evidence type="ECO:0000256" key="3">
    <source>
        <dbReference type="ARBA" id="ARBA00023127"/>
    </source>
</evidence>
<dbReference type="AlphaFoldDB" id="A0A445ADI2"/>
<evidence type="ECO:0000259" key="6">
    <source>
        <dbReference type="Pfam" id="PF02984"/>
    </source>
</evidence>
<keyword evidence="3" id="KW-0195">Cyclin</keyword>
<keyword evidence="5" id="KW-0812">Transmembrane</keyword>
<accession>A0A445ADI2</accession>
<organism evidence="7 8">
    <name type="scientific">Arachis hypogaea</name>
    <name type="common">Peanut</name>
    <dbReference type="NCBI Taxonomy" id="3818"/>
    <lineage>
        <taxon>Eukaryota</taxon>
        <taxon>Viridiplantae</taxon>
        <taxon>Streptophyta</taxon>
        <taxon>Embryophyta</taxon>
        <taxon>Tracheophyta</taxon>
        <taxon>Spermatophyta</taxon>
        <taxon>Magnoliopsida</taxon>
        <taxon>eudicotyledons</taxon>
        <taxon>Gunneridae</taxon>
        <taxon>Pentapetalae</taxon>
        <taxon>rosids</taxon>
        <taxon>fabids</taxon>
        <taxon>Fabales</taxon>
        <taxon>Fabaceae</taxon>
        <taxon>Papilionoideae</taxon>
        <taxon>50 kb inversion clade</taxon>
        <taxon>dalbergioids sensu lato</taxon>
        <taxon>Dalbergieae</taxon>
        <taxon>Pterocarpus clade</taxon>
        <taxon>Arachis</taxon>
    </lineage>
</organism>
<name>A0A445ADI2_ARAHY</name>
<dbReference type="SUPFAM" id="SSF47954">
    <property type="entry name" value="Cyclin-like"/>
    <property type="match status" value="2"/>
</dbReference>
<dbReference type="PANTHER" id="PTHR10177">
    <property type="entry name" value="CYCLINS"/>
    <property type="match status" value="1"/>
</dbReference>
<dbReference type="InterPro" id="IPR039361">
    <property type="entry name" value="Cyclin"/>
</dbReference>
<reference evidence="7 8" key="1">
    <citation type="submission" date="2019-01" db="EMBL/GenBank/DDBJ databases">
        <title>Sequencing of cultivated peanut Arachis hypogaea provides insights into genome evolution and oil improvement.</title>
        <authorList>
            <person name="Chen X."/>
        </authorList>
    </citation>
    <scope>NUCLEOTIDE SEQUENCE [LARGE SCALE GENOMIC DNA]</scope>
    <source>
        <strain evidence="8">cv. Fuhuasheng</strain>
        <tissue evidence="7">Leaves</tissue>
    </source>
</reference>
<dbReference type="Pfam" id="PF02984">
    <property type="entry name" value="Cyclin_C"/>
    <property type="match status" value="2"/>
</dbReference>
<dbReference type="EMBL" id="SDMP01000012">
    <property type="protein sequence ID" value="RYR24474.1"/>
    <property type="molecule type" value="Genomic_DNA"/>
</dbReference>
<proteinExistence type="inferred from homology"/>
<sequence length="328" mass="37292">MDIYAGILLIVELVCELVLVLGALQWHMRLLTPFSFLYFFIFSTELKDPSLKQVLKEQATKIIFNAHNDIKLLEYKPSTIAASALISASHELCPQQYSMLRTSIATCEYLDENMDIYARVLLIVELVLVLGSLGWRMRLITPFSFLHFFIFSTELKDPSLKQVLKEQATKIIFNAHDDIKLLEYKPSTIAASALISASCELCLQQYTMLRASIATCEYLDEESCIQSITQRSITEASVKEQATKIIFNAHTSALISASRKLCPQQYTMLRASIAACEYLDEDSMTKCIDLMQKMVMWMEANESTIDTSFLSTKPSVSVLERSIKRRRI</sequence>
<feature type="transmembrane region" description="Helical" evidence="5">
    <location>
        <begin position="7"/>
        <end position="28"/>
    </location>
</feature>
<dbReference type="Gene3D" id="1.10.472.10">
    <property type="entry name" value="Cyclin-like"/>
    <property type="match status" value="2"/>
</dbReference>